<keyword evidence="7" id="KW-1185">Reference proteome</keyword>
<keyword evidence="1" id="KW-0805">Transcription regulation</keyword>
<name>A0A0S4QHL2_9ACTN</name>
<dbReference type="Proteomes" id="UP000198802">
    <property type="component" value="Unassembled WGS sequence"/>
</dbReference>
<dbReference type="GO" id="GO:0000976">
    <property type="term" value="F:transcription cis-regulatory region binding"/>
    <property type="evidence" value="ECO:0007669"/>
    <property type="project" value="TreeGrafter"/>
</dbReference>
<evidence type="ECO:0000256" key="1">
    <source>
        <dbReference type="ARBA" id="ARBA00023015"/>
    </source>
</evidence>
<dbReference type="RefSeq" id="WP_091273725.1">
    <property type="nucleotide sequence ID" value="NZ_FAOZ01000004.1"/>
</dbReference>
<dbReference type="Pfam" id="PF00440">
    <property type="entry name" value="TetR_N"/>
    <property type="match status" value="1"/>
</dbReference>
<evidence type="ECO:0000256" key="3">
    <source>
        <dbReference type="ARBA" id="ARBA00023163"/>
    </source>
</evidence>
<evidence type="ECO:0000256" key="4">
    <source>
        <dbReference type="PROSITE-ProRule" id="PRU00335"/>
    </source>
</evidence>
<dbReference type="SUPFAM" id="SSF46689">
    <property type="entry name" value="Homeodomain-like"/>
    <property type="match status" value="1"/>
</dbReference>
<feature type="DNA-binding region" description="H-T-H motif" evidence="4">
    <location>
        <begin position="35"/>
        <end position="54"/>
    </location>
</feature>
<dbReference type="PRINTS" id="PR00455">
    <property type="entry name" value="HTHTETR"/>
</dbReference>
<dbReference type="GO" id="GO:0003700">
    <property type="term" value="F:DNA-binding transcription factor activity"/>
    <property type="evidence" value="ECO:0007669"/>
    <property type="project" value="TreeGrafter"/>
</dbReference>
<proteinExistence type="predicted"/>
<keyword evidence="3" id="KW-0804">Transcription</keyword>
<dbReference type="Gene3D" id="1.10.357.10">
    <property type="entry name" value="Tetracycline Repressor, domain 2"/>
    <property type="match status" value="1"/>
</dbReference>
<dbReference type="InterPro" id="IPR050109">
    <property type="entry name" value="HTH-type_TetR-like_transc_reg"/>
</dbReference>
<keyword evidence="2 4" id="KW-0238">DNA-binding</keyword>
<dbReference type="PANTHER" id="PTHR30055:SF234">
    <property type="entry name" value="HTH-TYPE TRANSCRIPTIONAL REGULATOR BETI"/>
    <property type="match status" value="1"/>
</dbReference>
<gene>
    <name evidence="6" type="ORF">Ga0074812_104153</name>
</gene>
<dbReference type="PANTHER" id="PTHR30055">
    <property type="entry name" value="HTH-TYPE TRANSCRIPTIONAL REGULATOR RUTR"/>
    <property type="match status" value="1"/>
</dbReference>
<evidence type="ECO:0000313" key="7">
    <source>
        <dbReference type="Proteomes" id="UP000198802"/>
    </source>
</evidence>
<protein>
    <submittedName>
        <fullName evidence="6">DNA-binding transcriptional regulator, AcrR family</fullName>
    </submittedName>
</protein>
<dbReference type="EMBL" id="FAOZ01000004">
    <property type="protein sequence ID" value="CUU55072.1"/>
    <property type="molecule type" value="Genomic_DNA"/>
</dbReference>
<evidence type="ECO:0000259" key="5">
    <source>
        <dbReference type="PROSITE" id="PS50977"/>
    </source>
</evidence>
<accession>A0A0S4QHL2</accession>
<feature type="domain" description="HTH tetR-type" evidence="5">
    <location>
        <begin position="12"/>
        <end position="72"/>
    </location>
</feature>
<dbReference type="InterPro" id="IPR009057">
    <property type="entry name" value="Homeodomain-like_sf"/>
</dbReference>
<reference evidence="7" key="1">
    <citation type="submission" date="2015-11" db="EMBL/GenBank/DDBJ databases">
        <authorList>
            <person name="Varghese N."/>
        </authorList>
    </citation>
    <scope>NUCLEOTIDE SEQUENCE [LARGE SCALE GENOMIC DNA]</scope>
    <source>
        <strain evidence="7">DSM 45899</strain>
    </source>
</reference>
<organism evidence="6 7">
    <name type="scientific">Parafrankia irregularis</name>
    <dbReference type="NCBI Taxonomy" id="795642"/>
    <lineage>
        <taxon>Bacteria</taxon>
        <taxon>Bacillati</taxon>
        <taxon>Actinomycetota</taxon>
        <taxon>Actinomycetes</taxon>
        <taxon>Frankiales</taxon>
        <taxon>Frankiaceae</taxon>
        <taxon>Parafrankia</taxon>
    </lineage>
</organism>
<dbReference type="InterPro" id="IPR001647">
    <property type="entry name" value="HTH_TetR"/>
</dbReference>
<evidence type="ECO:0000313" key="6">
    <source>
        <dbReference type="EMBL" id="CUU55072.1"/>
    </source>
</evidence>
<sequence>MATPRRTGTESSATRAFLLDVTERIMREDGYAAVSSRTVAKSAGVTPALIHYYFPTLDDLFVALFRRGAERNLERQEALLASSRPLHEVWALVTDAGRTALLTEFMALGNHRKIIRDEIAAYSKRSRRQLTDLLTSRMAQYEPGLAEIPPPALIFLIGAVSRAFVSEQAIGVSEGHAEMLALVERLLAQLEPGQPAATDGS</sequence>
<dbReference type="AlphaFoldDB" id="A0A0S4QHL2"/>
<dbReference type="PROSITE" id="PS50977">
    <property type="entry name" value="HTH_TETR_2"/>
    <property type="match status" value="1"/>
</dbReference>
<evidence type="ECO:0000256" key="2">
    <source>
        <dbReference type="ARBA" id="ARBA00023125"/>
    </source>
</evidence>